<comment type="caution">
    <text evidence="2">The sequence shown here is derived from an EMBL/GenBank/DDBJ whole genome shotgun (WGS) entry which is preliminary data.</text>
</comment>
<organism evidence="2 3">
    <name type="scientific">Actinophytocola algeriensis</name>
    <dbReference type="NCBI Taxonomy" id="1768010"/>
    <lineage>
        <taxon>Bacteria</taxon>
        <taxon>Bacillati</taxon>
        <taxon>Actinomycetota</taxon>
        <taxon>Actinomycetes</taxon>
        <taxon>Pseudonocardiales</taxon>
        <taxon>Pseudonocardiaceae</taxon>
    </lineage>
</organism>
<reference evidence="2 3" key="1">
    <citation type="submission" date="2020-08" db="EMBL/GenBank/DDBJ databases">
        <title>Genomic Encyclopedia of Type Strains, Phase III (KMG-III): the genomes of soil and plant-associated and newly described type strains.</title>
        <authorList>
            <person name="Whitman W."/>
        </authorList>
    </citation>
    <scope>NUCLEOTIDE SEQUENCE [LARGE SCALE GENOMIC DNA]</scope>
    <source>
        <strain evidence="2 3">CECT 8960</strain>
    </source>
</reference>
<evidence type="ECO:0000313" key="2">
    <source>
        <dbReference type="EMBL" id="MBB4908840.1"/>
    </source>
</evidence>
<feature type="region of interest" description="Disordered" evidence="1">
    <location>
        <begin position="63"/>
        <end position="91"/>
    </location>
</feature>
<evidence type="ECO:0000313" key="3">
    <source>
        <dbReference type="Proteomes" id="UP000520767"/>
    </source>
</evidence>
<dbReference type="RefSeq" id="WP_184812934.1">
    <property type="nucleotide sequence ID" value="NZ_JACHJQ010000005.1"/>
</dbReference>
<dbReference type="EMBL" id="JACHJQ010000005">
    <property type="protein sequence ID" value="MBB4908840.1"/>
    <property type="molecule type" value="Genomic_DNA"/>
</dbReference>
<sequence>MSTPANTNETMFPGSWNERLIAEFRANAGCVAWSSDVLKHAGPRTTVDLSLMADACRVHIVVHDSGPPDDEPAPAANRPERRFNSRLRSAR</sequence>
<proteinExistence type="predicted"/>
<gene>
    <name evidence="2" type="ORF">FHR82_005093</name>
</gene>
<protein>
    <submittedName>
        <fullName evidence="2">Uncharacterized protein</fullName>
    </submittedName>
</protein>
<name>A0A7W7Q866_9PSEU</name>
<keyword evidence="3" id="KW-1185">Reference proteome</keyword>
<evidence type="ECO:0000256" key="1">
    <source>
        <dbReference type="SAM" id="MobiDB-lite"/>
    </source>
</evidence>
<accession>A0A7W7Q866</accession>
<dbReference type="AlphaFoldDB" id="A0A7W7Q866"/>
<dbReference type="Proteomes" id="UP000520767">
    <property type="component" value="Unassembled WGS sequence"/>
</dbReference>